<sequence>MSENVSRLPTRVSTLDGAAPEPFDHEISLIDTTDTTTHGEPGSSAQNLAKSTTRSSLKGRLSKRKHAKYGKWQEGRYASKAGSTVTTEEREPPTVPSNETEAGNGTATVDFAPSVTVDRGRIGAEKRNKESKHLKQEVHEYDILYENQRGSFFCGIPLYAHSSLLPIDPSPWVNRDLHDSPVNITNAQVPDPSWEWAWRTWYVDMSYDVDEEGWQYSFAFGRNWSWHGTHPWFHSFVRRRRWLRKRVKKNPNALWGRPGSMGAAHHLNPDYFTIHSKRDRSPVSAVDGAGKAARPSSFISFPSTVDPDEPPEEIKDIGTLLKTLKYATVDREKIDLVKKFVDQGGSELFYLKDHIPDIMAFFVFQNSRKQLLSYLRQTTDEARQHRQKHEDEDKPEGDTERGRIDNLLAAVDAANAEIGGLEFWSDRKHVLKTSDSEGMATGPIATIFDEHAPRPEPEVEDDPVKEIKGISEKADIDLEPTPAGSNAETPSATGDEEDRKRKEAKGKGRATEHDSEDDQAEADPTPRLGPDDVLVPEQD</sequence>
<feature type="compositionally biased region" description="Basic residues" evidence="1">
    <location>
        <begin position="60"/>
        <end position="69"/>
    </location>
</feature>
<dbReference type="AlphaFoldDB" id="W9XYR9"/>
<proteinExistence type="predicted"/>
<feature type="compositionally biased region" description="Basic and acidic residues" evidence="1">
    <location>
        <begin position="497"/>
        <end position="513"/>
    </location>
</feature>
<dbReference type="STRING" id="1182541.W9XYR9"/>
<dbReference type="RefSeq" id="XP_007725145.1">
    <property type="nucleotide sequence ID" value="XM_007726955.1"/>
</dbReference>
<name>W9XYR9_9EURO</name>
<reference evidence="3 4" key="1">
    <citation type="submission" date="2013-03" db="EMBL/GenBank/DDBJ databases">
        <title>The Genome Sequence of Capronia coronata CBS 617.96.</title>
        <authorList>
            <consortium name="The Broad Institute Genomics Platform"/>
            <person name="Cuomo C."/>
            <person name="de Hoog S."/>
            <person name="Gorbushina A."/>
            <person name="Walker B."/>
            <person name="Young S.K."/>
            <person name="Zeng Q."/>
            <person name="Gargeya S."/>
            <person name="Fitzgerald M."/>
            <person name="Haas B."/>
            <person name="Abouelleil A."/>
            <person name="Allen A.W."/>
            <person name="Alvarado L."/>
            <person name="Arachchi H.M."/>
            <person name="Berlin A.M."/>
            <person name="Chapman S.B."/>
            <person name="Gainer-Dewar J."/>
            <person name="Goldberg J."/>
            <person name="Griggs A."/>
            <person name="Gujja S."/>
            <person name="Hansen M."/>
            <person name="Howarth C."/>
            <person name="Imamovic A."/>
            <person name="Ireland A."/>
            <person name="Larimer J."/>
            <person name="McCowan C."/>
            <person name="Murphy C."/>
            <person name="Pearson M."/>
            <person name="Poon T.W."/>
            <person name="Priest M."/>
            <person name="Roberts A."/>
            <person name="Saif S."/>
            <person name="Shea T."/>
            <person name="Sisk P."/>
            <person name="Sykes S."/>
            <person name="Wortman J."/>
            <person name="Nusbaum C."/>
            <person name="Birren B."/>
        </authorList>
    </citation>
    <scope>NUCLEOTIDE SEQUENCE [LARGE SCALE GENOMIC DNA]</scope>
    <source>
        <strain evidence="3 4">CBS 617.96</strain>
    </source>
</reference>
<feature type="compositionally biased region" description="Polar residues" evidence="1">
    <location>
        <begin position="1"/>
        <end position="13"/>
    </location>
</feature>
<protein>
    <recommendedName>
        <fullName evidence="2">Peroxin/Ferlin domain-containing protein</fullName>
    </recommendedName>
</protein>
<dbReference type="InterPro" id="IPR006614">
    <property type="entry name" value="Peroxin/Ferlin"/>
</dbReference>
<dbReference type="GO" id="GO:0016020">
    <property type="term" value="C:membrane"/>
    <property type="evidence" value="ECO:0007669"/>
    <property type="project" value="InterPro"/>
</dbReference>
<feature type="region of interest" description="Disordered" evidence="1">
    <location>
        <begin position="1"/>
        <end position="110"/>
    </location>
</feature>
<dbReference type="OrthoDB" id="72441at2759"/>
<accession>W9XYR9</accession>
<feature type="compositionally biased region" description="Polar residues" evidence="1">
    <location>
        <begin position="483"/>
        <end position="492"/>
    </location>
</feature>
<comment type="caution">
    <text evidence="3">The sequence shown here is derived from an EMBL/GenBank/DDBJ whole genome shotgun (WGS) entry which is preliminary data.</text>
</comment>
<organism evidence="3 4">
    <name type="scientific">Capronia coronata CBS 617.96</name>
    <dbReference type="NCBI Taxonomy" id="1182541"/>
    <lineage>
        <taxon>Eukaryota</taxon>
        <taxon>Fungi</taxon>
        <taxon>Dikarya</taxon>
        <taxon>Ascomycota</taxon>
        <taxon>Pezizomycotina</taxon>
        <taxon>Eurotiomycetes</taxon>
        <taxon>Chaetothyriomycetidae</taxon>
        <taxon>Chaetothyriales</taxon>
        <taxon>Herpotrichiellaceae</taxon>
        <taxon>Capronia</taxon>
    </lineage>
</organism>
<dbReference type="Proteomes" id="UP000019484">
    <property type="component" value="Unassembled WGS sequence"/>
</dbReference>
<gene>
    <name evidence="3" type="ORF">A1O1_06075</name>
</gene>
<feature type="region of interest" description="Disordered" evidence="1">
    <location>
        <begin position="446"/>
        <end position="539"/>
    </location>
</feature>
<evidence type="ECO:0000313" key="4">
    <source>
        <dbReference type="Proteomes" id="UP000019484"/>
    </source>
</evidence>
<dbReference type="HOGENOM" id="CLU_028361_2_1_1"/>
<dbReference type="eggNOG" id="ENOG502S2MG">
    <property type="taxonomic scope" value="Eukaryota"/>
</dbReference>
<keyword evidence="4" id="KW-1185">Reference proteome</keyword>
<feature type="compositionally biased region" description="Basic and acidic residues" evidence="1">
    <location>
        <begin position="448"/>
        <end position="476"/>
    </location>
</feature>
<dbReference type="EMBL" id="AMWN01000005">
    <property type="protein sequence ID" value="EXJ85707.1"/>
    <property type="molecule type" value="Genomic_DNA"/>
</dbReference>
<feature type="domain" description="Peroxin/Ferlin" evidence="2">
    <location>
        <begin position="213"/>
        <end position="249"/>
    </location>
</feature>
<dbReference type="GeneID" id="19160944"/>
<evidence type="ECO:0000256" key="1">
    <source>
        <dbReference type="SAM" id="MobiDB-lite"/>
    </source>
</evidence>
<evidence type="ECO:0000259" key="2">
    <source>
        <dbReference type="SMART" id="SM00694"/>
    </source>
</evidence>
<dbReference type="SMART" id="SM00694">
    <property type="entry name" value="DysFC"/>
    <property type="match status" value="1"/>
</dbReference>
<feature type="compositionally biased region" description="Polar residues" evidence="1">
    <location>
        <begin position="30"/>
        <end position="56"/>
    </location>
</feature>
<feature type="region of interest" description="Disordered" evidence="1">
    <location>
        <begin position="381"/>
        <end position="401"/>
    </location>
</feature>
<feature type="compositionally biased region" description="Polar residues" evidence="1">
    <location>
        <begin position="97"/>
        <end position="107"/>
    </location>
</feature>
<evidence type="ECO:0000313" key="3">
    <source>
        <dbReference type="EMBL" id="EXJ85707.1"/>
    </source>
</evidence>